<evidence type="ECO:0000256" key="1">
    <source>
        <dbReference type="ARBA" id="ARBA00093770"/>
    </source>
</evidence>
<dbReference type="AlphaFoldDB" id="A0A7K3M3B3"/>
<reference evidence="3 4" key="1">
    <citation type="submission" date="2019-11" db="EMBL/GenBank/DDBJ databases">
        <authorList>
            <person name="Li X.-J."/>
            <person name="Feng X.-M."/>
        </authorList>
    </citation>
    <scope>NUCLEOTIDE SEQUENCE [LARGE SCALE GENOMIC DNA]</scope>
    <source>
        <strain evidence="3 4">XMNu-373</strain>
    </source>
</reference>
<dbReference type="InterPro" id="IPR021458">
    <property type="entry name" value="Rv0495c"/>
</dbReference>
<dbReference type="Pfam" id="PF11307">
    <property type="entry name" value="DUF3109"/>
    <property type="match status" value="1"/>
</dbReference>
<comment type="similarity">
    <text evidence="1">Belongs to the Rv0495c family.</text>
</comment>
<keyword evidence="4" id="KW-1185">Reference proteome</keyword>
<dbReference type="Proteomes" id="UP000460435">
    <property type="component" value="Unassembled WGS sequence"/>
</dbReference>
<evidence type="ECO:0000313" key="4">
    <source>
        <dbReference type="Proteomes" id="UP000460435"/>
    </source>
</evidence>
<name>A0A7K3M3B3_9ACTN</name>
<sequence length="303" mass="33408">MFGGLSRASPCLQSCRSTRKPTKHDHLGGARAPHLAVPCGGVYARGVGTTRDQLPVDVARSWVEFPDPDNPNQILRCDLTWLTSRWTCIFGQGCPGIYASRPDDGCCTHGAHFSDEDDEKRVSEFAAHLSPEVWQMHAEGTQGGVVETDEEGERKTRVVDGACVFHNRPGFSGGAGCALHSYALREGLHPLQTKPDVCWQLPIRRAYRDVTRADGSTYLELTITEYRARDWGAGGHDMDWYCTNTPEAHVGPEPVYRSNQAELRELVGDAAYEELVRHCEAFIAARLPLVTHPATAAAPTNRR</sequence>
<organism evidence="3 4">
    <name type="scientific">Phytoactinopolyspora mesophila</name>
    <dbReference type="NCBI Taxonomy" id="2650750"/>
    <lineage>
        <taxon>Bacteria</taxon>
        <taxon>Bacillati</taxon>
        <taxon>Actinomycetota</taxon>
        <taxon>Actinomycetes</taxon>
        <taxon>Jiangellales</taxon>
        <taxon>Jiangellaceae</taxon>
        <taxon>Phytoactinopolyspora</taxon>
    </lineage>
</organism>
<comment type="caution">
    <text evidence="3">The sequence shown here is derived from an EMBL/GenBank/DDBJ whole genome shotgun (WGS) entry which is preliminary data.</text>
</comment>
<evidence type="ECO:0000313" key="3">
    <source>
        <dbReference type="EMBL" id="NDL57735.1"/>
    </source>
</evidence>
<accession>A0A7K3M3B3</accession>
<gene>
    <name evidence="3" type="ORF">F7O44_11680</name>
</gene>
<dbReference type="EMBL" id="WLZY01000003">
    <property type="protein sequence ID" value="NDL57735.1"/>
    <property type="molecule type" value="Genomic_DNA"/>
</dbReference>
<feature type="region of interest" description="Disordered" evidence="2">
    <location>
        <begin position="1"/>
        <end position="29"/>
    </location>
</feature>
<proteinExistence type="inferred from homology"/>
<evidence type="ECO:0000256" key="2">
    <source>
        <dbReference type="SAM" id="MobiDB-lite"/>
    </source>
</evidence>
<protein>
    <submittedName>
        <fullName evidence="3">DUF3109 family protein</fullName>
    </submittedName>
</protein>